<protein>
    <submittedName>
        <fullName evidence="1">Uncharacterized protein</fullName>
    </submittedName>
</protein>
<evidence type="ECO:0000313" key="2">
    <source>
        <dbReference type="Proteomes" id="UP000036097"/>
    </source>
</evidence>
<organism evidence="1 2">
    <name type="scientific">Photobacterium aquae</name>
    <dbReference type="NCBI Taxonomy" id="1195763"/>
    <lineage>
        <taxon>Bacteria</taxon>
        <taxon>Pseudomonadati</taxon>
        <taxon>Pseudomonadota</taxon>
        <taxon>Gammaproteobacteria</taxon>
        <taxon>Vibrionales</taxon>
        <taxon>Vibrionaceae</taxon>
        <taxon>Photobacterium</taxon>
    </lineage>
</organism>
<reference evidence="1 2" key="1">
    <citation type="submission" date="2015-05" db="EMBL/GenBank/DDBJ databases">
        <title>Photobacterium galathea sp. nov.</title>
        <authorList>
            <person name="Machado H."/>
            <person name="Gram L."/>
        </authorList>
    </citation>
    <scope>NUCLEOTIDE SEQUENCE [LARGE SCALE GENOMIC DNA]</scope>
    <source>
        <strain evidence="1 2">CGMCC 1.12159</strain>
    </source>
</reference>
<accession>A0A0J1GVI3</accession>
<evidence type="ECO:0000313" key="1">
    <source>
        <dbReference type="EMBL" id="KLV03666.1"/>
    </source>
</evidence>
<gene>
    <name evidence="1" type="ORF">ABT56_18305</name>
</gene>
<dbReference type="RefSeq" id="WP_047880368.1">
    <property type="nucleotide sequence ID" value="NZ_LDOT01000028.1"/>
</dbReference>
<dbReference type="AlphaFoldDB" id="A0A0J1GVI3"/>
<comment type="caution">
    <text evidence="1">The sequence shown here is derived from an EMBL/GenBank/DDBJ whole genome shotgun (WGS) entry which is preliminary data.</text>
</comment>
<sequence length="205" mass="23469">MSKLKALIEQKNMAQKELVASTVRMPKEMYSFIEAFAEHLSLSKQETMVALMEEGIAVAEKALKIDRDEPMDDSVEQSRFHLLNTNKRHSIENHIAMLEEGVAAAFYDPWKFNIDRIKKDDIVFLYENGRGIVAYGKATGDTLKRNCYDDVDECHYQKLNDFRILEKPLPAGEIKKVLNRNVVFLRTMTGMPDGQKVLDKIEAIA</sequence>
<dbReference type="EMBL" id="LDOT01000028">
    <property type="protein sequence ID" value="KLV03666.1"/>
    <property type="molecule type" value="Genomic_DNA"/>
</dbReference>
<dbReference type="OrthoDB" id="6659686at2"/>
<name>A0A0J1GVI3_9GAMM</name>
<dbReference type="Proteomes" id="UP000036097">
    <property type="component" value="Unassembled WGS sequence"/>
</dbReference>
<keyword evidence="2" id="KW-1185">Reference proteome</keyword>
<dbReference type="PATRIC" id="fig|1195763.3.peg.3911"/>
<dbReference type="STRING" id="1195763.ABT56_18305"/>
<proteinExistence type="predicted"/>